<dbReference type="SUPFAM" id="SSF56601">
    <property type="entry name" value="beta-lactamase/transpeptidase-like"/>
    <property type="match status" value="1"/>
</dbReference>
<dbReference type="RefSeq" id="WP_148071746.1">
    <property type="nucleotide sequence ID" value="NZ_CP042913.1"/>
</dbReference>
<evidence type="ECO:0000259" key="2">
    <source>
        <dbReference type="Pfam" id="PF00144"/>
    </source>
</evidence>
<dbReference type="OrthoDB" id="9803467at2"/>
<reference evidence="3 4" key="1">
    <citation type="submission" date="2019-08" db="EMBL/GenBank/DDBJ databases">
        <title>Deep-cultivation of Planctomycetes and their phenomic and genomic characterization uncovers novel biology.</title>
        <authorList>
            <person name="Wiegand S."/>
            <person name="Jogler M."/>
            <person name="Boedeker C."/>
            <person name="Pinto D."/>
            <person name="Vollmers J."/>
            <person name="Rivas-Marin E."/>
            <person name="Kohn T."/>
            <person name="Peeters S.H."/>
            <person name="Heuer A."/>
            <person name="Rast P."/>
            <person name="Oberbeckmann S."/>
            <person name="Bunk B."/>
            <person name="Jeske O."/>
            <person name="Meyerdierks A."/>
            <person name="Storesund J.E."/>
            <person name="Kallscheuer N."/>
            <person name="Luecker S."/>
            <person name="Lage O.M."/>
            <person name="Pohl T."/>
            <person name="Merkel B.J."/>
            <person name="Hornburger P."/>
            <person name="Mueller R.-W."/>
            <person name="Bruemmer F."/>
            <person name="Labrenz M."/>
            <person name="Spormann A.M."/>
            <person name="Op den Camp H."/>
            <person name="Overmann J."/>
            <person name="Amann R."/>
            <person name="Jetten M.S.M."/>
            <person name="Mascher T."/>
            <person name="Medema M.H."/>
            <person name="Devos D.P."/>
            <person name="Kaster A.-K."/>
            <person name="Ovreas L."/>
            <person name="Rohde M."/>
            <person name="Galperin M.Y."/>
            <person name="Jogler C."/>
        </authorList>
    </citation>
    <scope>NUCLEOTIDE SEQUENCE [LARGE SCALE GENOMIC DNA]</scope>
    <source>
        <strain evidence="3 4">Pr1d</strain>
    </source>
</reference>
<evidence type="ECO:0000313" key="3">
    <source>
        <dbReference type="EMBL" id="QEG32930.1"/>
    </source>
</evidence>
<proteinExistence type="predicted"/>
<gene>
    <name evidence="3" type="primary">ampH_1</name>
    <name evidence="3" type="ORF">Pr1d_01910</name>
</gene>
<dbReference type="Gene3D" id="3.40.710.10">
    <property type="entry name" value="DD-peptidase/beta-lactamase superfamily"/>
    <property type="match status" value="1"/>
</dbReference>
<dbReference type="EC" id="3.4.-.-" evidence="3"/>
<dbReference type="GO" id="GO:0004180">
    <property type="term" value="F:carboxypeptidase activity"/>
    <property type="evidence" value="ECO:0007669"/>
    <property type="project" value="UniProtKB-KW"/>
</dbReference>
<organism evidence="3 4">
    <name type="scientific">Bythopirellula goksoeyrii</name>
    <dbReference type="NCBI Taxonomy" id="1400387"/>
    <lineage>
        <taxon>Bacteria</taxon>
        <taxon>Pseudomonadati</taxon>
        <taxon>Planctomycetota</taxon>
        <taxon>Planctomycetia</taxon>
        <taxon>Pirellulales</taxon>
        <taxon>Lacipirellulaceae</taxon>
        <taxon>Bythopirellula</taxon>
    </lineage>
</organism>
<feature type="chain" id="PRO_5022848297" evidence="1">
    <location>
        <begin position="29"/>
        <end position="460"/>
    </location>
</feature>
<protein>
    <submittedName>
        <fullName evidence="3">D-alanyl-D-alanine-carboxypeptidase/endopeptidase AmpH</fullName>
        <ecNumber evidence="3">3.4.-.-</ecNumber>
    </submittedName>
</protein>
<sequence precursor="true">MSLFGPTSRIITSLLSIHLLASSPIAGAFDLKPEIDPLAKQLLDDDLAVGFVVGIYKDGETQVIGYGETRKGKGIVPDGDTIYEIGSASMAFTGAILADLVEQGRVNLADPMQKYLPQAARKQIKNLSNITFGHLATHVSGLPKLPDDLQPADPKNPYAGYSYRQMHTFLKEHELRRAPGEYEFSMYGMGLLGVLMAGREKTPYEELLVEHIAIPCGMNDTCVKLSGKQRRRLAPPYDASLRAAKNWDMPTFAGAGGIRSTTNDMLKFIAANLADDDKPLTKALQLSHKKHQTMPDGLSMGLGWLIWPDGMTRCLDGMTGGYAAWLAVVPSRDVGVVILSNTAALQVTELGAKITQIAVEANAESAAAAPLAKVTPEVLKSYEGVYEITPQFALTITFEKDDLMVQGTGQPKLQTSPESETRFYCKAVDARLFFVADKSGKPKYLVLNQNGTNQTATRRD</sequence>
<dbReference type="InterPro" id="IPR001466">
    <property type="entry name" value="Beta-lactam-related"/>
</dbReference>
<keyword evidence="3" id="KW-0121">Carboxypeptidase</keyword>
<name>A0A5B9Q5B7_9BACT</name>
<evidence type="ECO:0000256" key="1">
    <source>
        <dbReference type="SAM" id="SignalP"/>
    </source>
</evidence>
<keyword evidence="1" id="KW-0732">Signal</keyword>
<dbReference type="Pfam" id="PF00144">
    <property type="entry name" value="Beta-lactamase"/>
    <property type="match status" value="1"/>
</dbReference>
<dbReference type="PANTHER" id="PTHR46825">
    <property type="entry name" value="D-ALANYL-D-ALANINE-CARBOXYPEPTIDASE/ENDOPEPTIDASE AMPH"/>
    <property type="match status" value="1"/>
</dbReference>
<dbReference type="PANTHER" id="PTHR46825:SF8">
    <property type="entry name" value="BETA-LACTAMASE-RELATED"/>
    <property type="match status" value="1"/>
</dbReference>
<evidence type="ECO:0000313" key="4">
    <source>
        <dbReference type="Proteomes" id="UP000323917"/>
    </source>
</evidence>
<accession>A0A5B9Q5B7</accession>
<keyword evidence="4" id="KW-1185">Reference proteome</keyword>
<dbReference type="AlphaFoldDB" id="A0A5B9Q5B7"/>
<dbReference type="InterPro" id="IPR050491">
    <property type="entry name" value="AmpC-like"/>
</dbReference>
<dbReference type="EMBL" id="CP042913">
    <property type="protein sequence ID" value="QEG32930.1"/>
    <property type="molecule type" value="Genomic_DNA"/>
</dbReference>
<feature type="signal peptide" evidence="1">
    <location>
        <begin position="1"/>
        <end position="28"/>
    </location>
</feature>
<dbReference type="Proteomes" id="UP000323917">
    <property type="component" value="Chromosome"/>
</dbReference>
<keyword evidence="3" id="KW-0378">Hydrolase</keyword>
<keyword evidence="3" id="KW-0645">Protease</keyword>
<dbReference type="KEGG" id="bgok:Pr1d_01910"/>
<feature type="domain" description="Beta-lactamase-related" evidence="2">
    <location>
        <begin position="39"/>
        <end position="344"/>
    </location>
</feature>
<dbReference type="InterPro" id="IPR012338">
    <property type="entry name" value="Beta-lactam/transpept-like"/>
</dbReference>